<dbReference type="PANTHER" id="PTHR46033">
    <property type="entry name" value="PROTEIN MAIN-LIKE 2"/>
    <property type="match status" value="1"/>
</dbReference>
<sequence length="662" mass="74288">MTLQNVMNISSRDPDQQHVEIYVVKEESSTMNTSASRTVMSWADVHTYVELLSGRGDVLALGSFTQMVSLGQSSQSTLAEEAPRQRMCSLFSQGECIEAGGAGGSVDPVERLVVLGETGTQDYENVGVKKPWDSCDFRNIGLGYDDGIRALDRIFWAFRPCIEGFKHCSPVIGIDGTFLYGSHNEHSNMNGKQHDLGNQLDSINIALGTLGVITTKKFGNVKVKDLIWQAGTAHQVCKFDEVMDEIKNLGTKSKSAARAYRALCNEDPTKWTLAHDKGPMDDVGLSGPIDCTVLMLQAHHRSTWIWDYGVQMRSHADMATQDFMTKTAFSYRRVHFPSRPWGVRWRSTFCTATTSTHVIRIFRDQLDRLRPDEFTWSLYDAIMHALHNYCRVASDIWVTRSPLVYFEIVEWHLPDRVCRQFGLRQVVPATHNTSPTLHGIDMRGMTRTDWTQFHREHIERWQHRREYLVVGVIDVAVMHYGDPHMVWYRCITCTLVGNPAHRPTSGNVEIGSTVKIAVTHVLREQQEIGQPTVPATPPPIPPGLPVDPPPMPPVFPVHPPPFTSSSQTSLTYVTPMMPSYTYHTSSHDVPSSSHPNISSVIPYRTTHHHIASLVAYEQCSSFSRVGDDEEFDGYVDPLLASWGQIKMPVSVEGRLSQPDGPS</sequence>
<name>A0A7J0H5U5_9ERIC</name>
<dbReference type="AlphaFoldDB" id="A0A7J0H5U5"/>
<comment type="caution">
    <text evidence="2">The sequence shown here is derived from an EMBL/GenBank/DDBJ whole genome shotgun (WGS) entry which is preliminary data.</text>
</comment>
<dbReference type="OrthoDB" id="1716420at2759"/>
<dbReference type="InterPro" id="IPR044824">
    <property type="entry name" value="MAIN-like"/>
</dbReference>
<dbReference type="Proteomes" id="UP000585474">
    <property type="component" value="Unassembled WGS sequence"/>
</dbReference>
<organism evidence="2 3">
    <name type="scientific">Actinidia rufa</name>
    <dbReference type="NCBI Taxonomy" id="165716"/>
    <lineage>
        <taxon>Eukaryota</taxon>
        <taxon>Viridiplantae</taxon>
        <taxon>Streptophyta</taxon>
        <taxon>Embryophyta</taxon>
        <taxon>Tracheophyta</taxon>
        <taxon>Spermatophyta</taxon>
        <taxon>Magnoliopsida</taxon>
        <taxon>eudicotyledons</taxon>
        <taxon>Gunneridae</taxon>
        <taxon>Pentapetalae</taxon>
        <taxon>asterids</taxon>
        <taxon>Ericales</taxon>
        <taxon>Actinidiaceae</taxon>
        <taxon>Actinidia</taxon>
    </lineage>
</organism>
<dbReference type="Pfam" id="PF10536">
    <property type="entry name" value="PMD"/>
    <property type="match status" value="1"/>
</dbReference>
<reference evidence="2 3" key="1">
    <citation type="submission" date="2019-07" db="EMBL/GenBank/DDBJ databases">
        <title>De Novo Assembly of kiwifruit Actinidia rufa.</title>
        <authorList>
            <person name="Sugita-Konishi S."/>
            <person name="Sato K."/>
            <person name="Mori E."/>
            <person name="Abe Y."/>
            <person name="Kisaki G."/>
            <person name="Hamano K."/>
            <person name="Suezawa K."/>
            <person name="Otani M."/>
            <person name="Fukuda T."/>
            <person name="Manabe T."/>
            <person name="Gomi K."/>
            <person name="Tabuchi M."/>
            <person name="Akimitsu K."/>
            <person name="Kataoka I."/>
        </authorList>
    </citation>
    <scope>NUCLEOTIDE SEQUENCE [LARGE SCALE GENOMIC DNA]</scope>
    <source>
        <strain evidence="3">cv. Fuchu</strain>
    </source>
</reference>
<proteinExistence type="predicted"/>
<dbReference type="EMBL" id="BJWL01000027">
    <property type="protein sequence ID" value="GFZ18460.1"/>
    <property type="molecule type" value="Genomic_DNA"/>
</dbReference>
<dbReference type="PANTHER" id="PTHR46033:SF8">
    <property type="entry name" value="PROTEIN MAINTENANCE OF MERISTEMS-LIKE"/>
    <property type="match status" value="1"/>
</dbReference>
<dbReference type="InterPro" id="IPR019557">
    <property type="entry name" value="AminoTfrase-like_pln_mobile"/>
</dbReference>
<accession>A0A7J0H5U5</accession>
<gene>
    <name evidence="2" type="ORF">Acr_27g0001990</name>
</gene>
<evidence type="ECO:0000313" key="2">
    <source>
        <dbReference type="EMBL" id="GFZ18460.1"/>
    </source>
</evidence>
<evidence type="ECO:0000259" key="1">
    <source>
        <dbReference type="Pfam" id="PF10536"/>
    </source>
</evidence>
<evidence type="ECO:0000313" key="3">
    <source>
        <dbReference type="Proteomes" id="UP000585474"/>
    </source>
</evidence>
<protein>
    <recommendedName>
        <fullName evidence="1">Aminotransferase-like plant mobile domain-containing protein</fullName>
    </recommendedName>
</protein>
<dbReference type="GO" id="GO:0010073">
    <property type="term" value="P:meristem maintenance"/>
    <property type="evidence" value="ECO:0007669"/>
    <property type="project" value="InterPro"/>
</dbReference>
<keyword evidence="3" id="KW-1185">Reference proteome</keyword>
<feature type="domain" description="Aminotransferase-like plant mobile" evidence="1">
    <location>
        <begin position="304"/>
        <end position="489"/>
    </location>
</feature>